<dbReference type="Proteomes" id="UP000076925">
    <property type="component" value="Unassembled WGS sequence"/>
</dbReference>
<proteinExistence type="predicted"/>
<gene>
    <name evidence="2" type="ORF">WA1_33525</name>
</gene>
<dbReference type="AlphaFoldDB" id="A0A139X2J4"/>
<dbReference type="PANTHER" id="PTHR41386">
    <property type="entry name" value="INTEGRAL MEMBRANE PROTEIN-RELATED"/>
    <property type="match status" value="1"/>
</dbReference>
<dbReference type="PANTHER" id="PTHR41386:SF1">
    <property type="entry name" value="MEMBRANE PROTEIN"/>
    <property type="match status" value="1"/>
</dbReference>
<keyword evidence="1" id="KW-0472">Membrane</keyword>
<protein>
    <recommendedName>
        <fullName evidence="4">DUF1003 domain-containing protein</fullName>
    </recommendedName>
</protein>
<comment type="caution">
    <text evidence="2">The sequence shown here is derived from an EMBL/GenBank/DDBJ whole genome shotgun (WGS) entry which is preliminary data.</text>
</comment>
<keyword evidence="1" id="KW-0812">Transmembrane</keyword>
<accession>A0A139X2J4</accession>
<dbReference type="OrthoDB" id="9795736at2"/>
<evidence type="ECO:0000313" key="2">
    <source>
        <dbReference type="EMBL" id="KYC38927.1"/>
    </source>
</evidence>
<keyword evidence="3" id="KW-1185">Reference proteome</keyword>
<feature type="transmembrane region" description="Helical" evidence="1">
    <location>
        <begin position="52"/>
        <end position="71"/>
    </location>
</feature>
<reference evidence="2 3" key="1">
    <citation type="journal article" date="2013" name="Genome Biol. Evol.">
        <title>Genomes of Stigonematalean cyanobacteria (subsection V) and the evolution of oxygenic photosynthesis from prokaryotes to plastids.</title>
        <authorList>
            <person name="Dagan T."/>
            <person name="Roettger M."/>
            <person name="Stucken K."/>
            <person name="Landan G."/>
            <person name="Koch R."/>
            <person name="Major P."/>
            <person name="Gould S.B."/>
            <person name="Goremykin V.V."/>
            <person name="Rippka R."/>
            <person name="Tandeau de Marsac N."/>
            <person name="Gugger M."/>
            <person name="Lockhart P.J."/>
            <person name="Allen J.F."/>
            <person name="Brune I."/>
            <person name="Maus I."/>
            <person name="Puhler A."/>
            <person name="Martin W.F."/>
        </authorList>
    </citation>
    <scope>NUCLEOTIDE SEQUENCE [LARGE SCALE GENOMIC DNA]</scope>
    <source>
        <strain evidence="2 3">PCC 7110</strain>
    </source>
</reference>
<name>A0A139X2J4_9CYAN</name>
<organism evidence="2 3">
    <name type="scientific">Scytonema hofmannii PCC 7110</name>
    <dbReference type="NCBI Taxonomy" id="128403"/>
    <lineage>
        <taxon>Bacteria</taxon>
        <taxon>Bacillati</taxon>
        <taxon>Cyanobacteriota</taxon>
        <taxon>Cyanophyceae</taxon>
        <taxon>Nostocales</taxon>
        <taxon>Scytonemataceae</taxon>
        <taxon>Scytonema</taxon>
    </lineage>
</organism>
<keyword evidence="1" id="KW-1133">Transmembrane helix</keyword>
<evidence type="ECO:0000256" key="1">
    <source>
        <dbReference type="SAM" id="Phobius"/>
    </source>
</evidence>
<evidence type="ECO:0008006" key="4">
    <source>
        <dbReference type="Google" id="ProtNLM"/>
    </source>
</evidence>
<dbReference type="Pfam" id="PF06210">
    <property type="entry name" value="DUF1003"/>
    <property type="match status" value="1"/>
</dbReference>
<dbReference type="InterPro" id="IPR010406">
    <property type="entry name" value="DUF1003"/>
</dbReference>
<dbReference type="EMBL" id="ANNX02000036">
    <property type="protein sequence ID" value="KYC38927.1"/>
    <property type="molecule type" value="Genomic_DNA"/>
</dbReference>
<dbReference type="STRING" id="128403.WA1_33525"/>
<evidence type="ECO:0000313" key="3">
    <source>
        <dbReference type="Proteomes" id="UP000076925"/>
    </source>
</evidence>
<feature type="transmembrane region" description="Helical" evidence="1">
    <location>
        <begin position="83"/>
        <end position="106"/>
    </location>
</feature>
<dbReference type="RefSeq" id="WP_017743697.1">
    <property type="nucleotide sequence ID" value="NZ_KQ976354.1"/>
</dbReference>
<sequence length="219" mass="24637">MKLTQKTLSNTVNTKLVRNSSIVEKQQSNAHNVATEELTPGQRLADKLAAQVGSWGFLIGQSAILAGWVGINSIPGLPHWDESPFMMLNLVFSFASAYTAPVVLMSQNRQSDTDRKNAEIDHQVNLRAGQNIELLHEKLDEFHARKLNELTQIIKEQQQAMNEIKVALVTESQEVKVHLVTSNNAQTNHKFLSASHHRLLSAEQKVEDDRKVAEELVRW</sequence>